<dbReference type="EMBL" id="CP039734">
    <property type="protein sequence ID" value="QIR77171.1"/>
    <property type="molecule type" value="Genomic_DNA"/>
</dbReference>
<reference evidence="1 2" key="1">
    <citation type="journal article" date="2017" name="Environ. Sci. Technol.">
        <title>Organohalide Respiration with Chlorinated Ethenes under Low pH Conditions.</title>
        <authorList>
            <person name="Yang Y."/>
            <person name="Capiro N.L."/>
            <person name="Marcet T.F."/>
            <person name="Yan J."/>
            <person name="Pennell K.D."/>
            <person name="Loffler F.E."/>
        </authorList>
    </citation>
    <scope>NUCLEOTIDE SEQUENCE [LARGE SCALE GENOMIC DNA]</scope>
    <source>
        <strain evidence="1 2">ACSDCE</strain>
    </source>
</reference>
<evidence type="ECO:0000313" key="1">
    <source>
        <dbReference type="EMBL" id="QIR77171.1"/>
    </source>
</evidence>
<organism evidence="1 2">
    <name type="scientific">Sulfurospirillum diekertiae</name>
    <dbReference type="NCBI Taxonomy" id="1854492"/>
    <lineage>
        <taxon>Bacteria</taxon>
        <taxon>Pseudomonadati</taxon>
        <taxon>Campylobacterota</taxon>
        <taxon>Epsilonproteobacteria</taxon>
        <taxon>Campylobacterales</taxon>
        <taxon>Sulfurospirillaceae</taxon>
        <taxon>Sulfurospirillum</taxon>
    </lineage>
</organism>
<dbReference type="Proteomes" id="UP000502831">
    <property type="component" value="Chromosome"/>
</dbReference>
<protein>
    <submittedName>
        <fullName evidence="1">Uncharacterized protein</fullName>
    </submittedName>
</protein>
<name>A0A6G9VUE5_9BACT</name>
<sequence length="228" mass="26855">MPKKKEYRELFQLPPVNLFKKDLLELESILVQNNQTDQLSIEFTYNDTTISASSFNELFLHNDLAKFSSYLSLRMYRRIDHEIEGSISITLHNNFGQCQLSSHDDTWFYGKKHQIFNFFKNKKPWYSFMQHLSIAIIFGINLAVSIIYTINFYTKQQYNSMFLSVLTFLAFIIIFTLILKQKIFPYIKINTYNKEQKKLGINEVGAIFTVITAIITIIQTILQFLPNK</sequence>
<proteinExistence type="predicted"/>
<dbReference type="AlphaFoldDB" id="A0A6G9VUE5"/>
<evidence type="ECO:0000313" key="2">
    <source>
        <dbReference type="Proteomes" id="UP000502831"/>
    </source>
</evidence>
<accession>A0A6G9VUE5</accession>
<gene>
    <name evidence="1" type="ORF">FA584_13585</name>
</gene>
<dbReference type="RefSeq" id="WP_167750556.1">
    <property type="nucleotide sequence ID" value="NZ_CP039734.2"/>
</dbReference>